<evidence type="ECO:0000256" key="1">
    <source>
        <dbReference type="ARBA" id="ARBA00004141"/>
    </source>
</evidence>
<protein>
    <submittedName>
        <fullName evidence="6">SemiSWEET transporter</fullName>
    </submittedName>
</protein>
<proteinExistence type="predicted"/>
<reference evidence="6" key="1">
    <citation type="submission" date="2022-07" db="EMBL/GenBank/DDBJ databases">
        <title>Genome sequencing of Photobacterium atrarenae GJH2-4.</title>
        <authorList>
            <person name="Park S.-J."/>
        </authorList>
    </citation>
    <scope>NUCLEOTIDE SEQUENCE</scope>
    <source>
        <strain evidence="6">GJH2-4</strain>
    </source>
</reference>
<organism evidence="6 7">
    <name type="scientific">Photobacterium atrarenae</name>
    <dbReference type="NCBI Taxonomy" id="865757"/>
    <lineage>
        <taxon>Bacteria</taxon>
        <taxon>Pseudomonadati</taxon>
        <taxon>Pseudomonadota</taxon>
        <taxon>Gammaproteobacteria</taxon>
        <taxon>Vibrionales</taxon>
        <taxon>Vibrionaceae</taxon>
        <taxon>Photobacterium</taxon>
    </lineage>
</organism>
<evidence type="ECO:0000256" key="3">
    <source>
        <dbReference type="ARBA" id="ARBA00022989"/>
    </source>
</evidence>
<dbReference type="Pfam" id="PF04193">
    <property type="entry name" value="PQ-loop"/>
    <property type="match status" value="1"/>
</dbReference>
<keyword evidence="2 5" id="KW-0812">Transmembrane</keyword>
<comment type="subcellular location">
    <subcellularLocation>
        <location evidence="1">Membrane</location>
        <topology evidence="1">Multi-pass membrane protein</topology>
    </subcellularLocation>
</comment>
<keyword evidence="4 5" id="KW-0472">Membrane</keyword>
<feature type="transmembrane region" description="Helical" evidence="5">
    <location>
        <begin position="63"/>
        <end position="80"/>
    </location>
</feature>
<keyword evidence="3 5" id="KW-1133">Transmembrane helix</keyword>
<sequence>MAIDITLVGYGAAFCTTCSFIPQVWQIIQSRNTESISLLMYCIFVFGVFLWCVYGVVVKDLPLIIANLVTLILAAIILAMKLRDTISKAKNSSLRQI</sequence>
<dbReference type="RefSeq" id="WP_255392295.1">
    <property type="nucleotide sequence ID" value="NZ_CP101509.1"/>
</dbReference>
<evidence type="ECO:0000313" key="7">
    <source>
        <dbReference type="Proteomes" id="UP001057998"/>
    </source>
</evidence>
<dbReference type="InterPro" id="IPR006603">
    <property type="entry name" value="PQ-loop_rpt"/>
</dbReference>
<evidence type="ECO:0000256" key="4">
    <source>
        <dbReference type="ARBA" id="ARBA00023136"/>
    </source>
</evidence>
<dbReference type="Proteomes" id="UP001057998">
    <property type="component" value="Chromosome 2"/>
</dbReference>
<dbReference type="NCBIfam" id="NF037968">
    <property type="entry name" value="SemiSWEET_2"/>
    <property type="match status" value="1"/>
</dbReference>
<evidence type="ECO:0000313" key="6">
    <source>
        <dbReference type="EMBL" id="UTV30925.1"/>
    </source>
</evidence>
<dbReference type="InterPro" id="IPR047662">
    <property type="entry name" value="SemiSWEET"/>
</dbReference>
<evidence type="ECO:0000256" key="5">
    <source>
        <dbReference type="SAM" id="Phobius"/>
    </source>
</evidence>
<evidence type="ECO:0000256" key="2">
    <source>
        <dbReference type="ARBA" id="ARBA00022692"/>
    </source>
</evidence>
<name>A0ABY5GQ21_9GAMM</name>
<keyword evidence="7" id="KW-1185">Reference proteome</keyword>
<dbReference type="EMBL" id="CP101509">
    <property type="protein sequence ID" value="UTV30925.1"/>
    <property type="molecule type" value="Genomic_DNA"/>
</dbReference>
<gene>
    <name evidence="6" type="ORF">NNL38_20490</name>
</gene>
<accession>A0ABY5GQ21</accession>
<dbReference type="Gene3D" id="1.20.1280.290">
    <property type="match status" value="1"/>
</dbReference>
<feature type="transmembrane region" description="Helical" evidence="5">
    <location>
        <begin position="38"/>
        <end position="57"/>
    </location>
</feature>